<accession>A0ABX0NIQ4</accession>
<proteinExistence type="predicted"/>
<reference evidence="1 2" key="1">
    <citation type="submission" date="2019-10" db="EMBL/GenBank/DDBJ databases">
        <title>Taxonomy of Antarctic Massilia spp.: description of Massilia rubra sp. nov., Massilia aquatica sp. nov., Massilia mucilaginosa sp. nov., Massilia frigida sp. nov. isolated from streams, lakes and regoliths.</title>
        <authorList>
            <person name="Holochova P."/>
            <person name="Sedlacek I."/>
            <person name="Kralova S."/>
            <person name="Maslanova I."/>
            <person name="Busse H.-J."/>
            <person name="Stankova E."/>
            <person name="Vrbovska V."/>
            <person name="Kovarovic V."/>
            <person name="Bartak M."/>
            <person name="Svec P."/>
            <person name="Pantucek R."/>
        </authorList>
    </citation>
    <scope>NUCLEOTIDE SEQUENCE [LARGE SCALE GENOMIC DNA]</scope>
    <source>
        <strain evidence="1 2">CCM 8695</strain>
    </source>
</reference>
<dbReference type="Proteomes" id="UP000621455">
    <property type="component" value="Unassembled WGS sequence"/>
</dbReference>
<protein>
    <recommendedName>
        <fullName evidence="3">Transposase</fullName>
    </recommendedName>
</protein>
<dbReference type="RefSeq" id="WP_167093382.1">
    <property type="nucleotide sequence ID" value="NZ_WHJG01000056.1"/>
</dbReference>
<evidence type="ECO:0000313" key="1">
    <source>
        <dbReference type="EMBL" id="NHZ83571.1"/>
    </source>
</evidence>
<evidence type="ECO:0008006" key="3">
    <source>
        <dbReference type="Google" id="ProtNLM"/>
    </source>
</evidence>
<evidence type="ECO:0000313" key="2">
    <source>
        <dbReference type="Proteomes" id="UP000621455"/>
    </source>
</evidence>
<sequence>MQMQPTPCPNKDATATVHNFCSAHVCTPDLVSADGVQLDLLMVFALMRRRGYHVSEPRRPQQQLNRKATTWLVDVTLPAGTFVQLAFPTPNTP</sequence>
<keyword evidence="2" id="KW-1185">Reference proteome</keyword>
<comment type="caution">
    <text evidence="1">The sequence shown here is derived from an EMBL/GenBank/DDBJ whole genome shotgun (WGS) entry which is preliminary data.</text>
</comment>
<name>A0ABX0NIQ4_9BURK</name>
<organism evidence="1 2">
    <name type="scientific">Massilia frigida</name>
    <dbReference type="NCBI Taxonomy" id="2609281"/>
    <lineage>
        <taxon>Bacteria</taxon>
        <taxon>Pseudomonadati</taxon>
        <taxon>Pseudomonadota</taxon>
        <taxon>Betaproteobacteria</taxon>
        <taxon>Burkholderiales</taxon>
        <taxon>Oxalobacteraceae</taxon>
        <taxon>Telluria group</taxon>
        <taxon>Massilia</taxon>
    </lineage>
</organism>
<dbReference type="EMBL" id="WHJG01000056">
    <property type="protein sequence ID" value="NHZ83571.1"/>
    <property type="molecule type" value="Genomic_DNA"/>
</dbReference>
<gene>
    <name evidence="1" type="ORF">F2P44_30525</name>
</gene>